<gene>
    <name evidence="1" type="ORF">PCOR1329_LOCUS76513</name>
</gene>
<feature type="non-terminal residue" evidence="1">
    <location>
        <position position="1"/>
    </location>
</feature>
<evidence type="ECO:0008006" key="3">
    <source>
        <dbReference type="Google" id="ProtNLM"/>
    </source>
</evidence>
<feature type="non-terminal residue" evidence="1">
    <location>
        <position position="80"/>
    </location>
</feature>
<evidence type="ECO:0000313" key="2">
    <source>
        <dbReference type="Proteomes" id="UP001189429"/>
    </source>
</evidence>
<reference evidence="1" key="1">
    <citation type="submission" date="2023-10" db="EMBL/GenBank/DDBJ databases">
        <authorList>
            <person name="Chen Y."/>
            <person name="Shah S."/>
            <person name="Dougan E. K."/>
            <person name="Thang M."/>
            <person name="Chan C."/>
        </authorList>
    </citation>
    <scope>NUCLEOTIDE SEQUENCE [LARGE SCALE GENOMIC DNA]</scope>
</reference>
<dbReference type="Proteomes" id="UP001189429">
    <property type="component" value="Unassembled WGS sequence"/>
</dbReference>
<protein>
    <recommendedName>
        <fullName evidence="3">Altered inheritance of mitochondria protein 24, mitochondrial</fullName>
    </recommendedName>
</protein>
<keyword evidence="2" id="KW-1185">Reference proteome</keyword>
<sequence>GVALLDGSWLTSSGTAVGIAGGTVTWSNGGSSVFQEAGPGMFSMLMQGVTYTAKLDGDTLQWSGDTWVRQPSVDVTTSQG</sequence>
<proteinExistence type="predicted"/>
<evidence type="ECO:0000313" key="1">
    <source>
        <dbReference type="EMBL" id="CAK0898822.1"/>
    </source>
</evidence>
<dbReference type="EMBL" id="CAUYUJ010020508">
    <property type="protein sequence ID" value="CAK0898822.1"/>
    <property type="molecule type" value="Genomic_DNA"/>
</dbReference>
<name>A0ABN9XGK3_9DINO</name>
<accession>A0ABN9XGK3</accession>
<comment type="caution">
    <text evidence="1">The sequence shown here is derived from an EMBL/GenBank/DDBJ whole genome shotgun (WGS) entry which is preliminary data.</text>
</comment>
<organism evidence="1 2">
    <name type="scientific">Prorocentrum cordatum</name>
    <dbReference type="NCBI Taxonomy" id="2364126"/>
    <lineage>
        <taxon>Eukaryota</taxon>
        <taxon>Sar</taxon>
        <taxon>Alveolata</taxon>
        <taxon>Dinophyceae</taxon>
        <taxon>Prorocentrales</taxon>
        <taxon>Prorocentraceae</taxon>
        <taxon>Prorocentrum</taxon>
    </lineage>
</organism>